<dbReference type="AlphaFoldDB" id="A0AAV6YM07"/>
<comment type="caution">
    <text evidence="2">The sequence shown here is derived from an EMBL/GenBank/DDBJ whole genome shotgun (WGS) entry which is preliminary data.</text>
</comment>
<keyword evidence="3" id="KW-1185">Reference proteome</keyword>
<organism evidence="2 3">
    <name type="scientific">Engystomops pustulosus</name>
    <name type="common">Tungara frog</name>
    <name type="synonym">Physalaemus pustulosus</name>
    <dbReference type="NCBI Taxonomy" id="76066"/>
    <lineage>
        <taxon>Eukaryota</taxon>
        <taxon>Metazoa</taxon>
        <taxon>Chordata</taxon>
        <taxon>Craniata</taxon>
        <taxon>Vertebrata</taxon>
        <taxon>Euteleostomi</taxon>
        <taxon>Amphibia</taxon>
        <taxon>Batrachia</taxon>
        <taxon>Anura</taxon>
        <taxon>Neobatrachia</taxon>
        <taxon>Hyloidea</taxon>
        <taxon>Leptodactylidae</taxon>
        <taxon>Leiuperinae</taxon>
        <taxon>Engystomops</taxon>
    </lineage>
</organism>
<dbReference type="Proteomes" id="UP000824782">
    <property type="component" value="Unassembled WGS sequence"/>
</dbReference>
<gene>
    <name evidence="2" type="ORF">GDO81_029648</name>
</gene>
<protein>
    <submittedName>
        <fullName evidence="2">Uncharacterized protein</fullName>
    </submittedName>
</protein>
<accession>A0AAV6YM07</accession>
<dbReference type="EMBL" id="WNYA01081405">
    <property type="protein sequence ID" value="KAG8535028.1"/>
    <property type="molecule type" value="Genomic_DNA"/>
</dbReference>
<proteinExistence type="predicted"/>
<feature type="compositionally biased region" description="Polar residues" evidence="1">
    <location>
        <begin position="1"/>
        <end position="17"/>
    </location>
</feature>
<feature type="region of interest" description="Disordered" evidence="1">
    <location>
        <begin position="1"/>
        <end position="38"/>
    </location>
</feature>
<evidence type="ECO:0000313" key="3">
    <source>
        <dbReference type="Proteomes" id="UP000824782"/>
    </source>
</evidence>
<name>A0AAV6YM07_ENGPU</name>
<reference evidence="2" key="1">
    <citation type="thesis" date="2020" institute="ProQuest LLC" country="789 East Eisenhower Parkway, Ann Arbor, MI, USA">
        <title>Comparative Genomics and Chromosome Evolution.</title>
        <authorList>
            <person name="Mudd A.B."/>
        </authorList>
    </citation>
    <scope>NUCLEOTIDE SEQUENCE</scope>
    <source>
        <strain evidence="2">237g6f4</strain>
        <tissue evidence="2">Blood</tissue>
    </source>
</reference>
<sequence length="92" mass="10002">MMGTWISSAQAPDQQTHCPGCRLRRDGRLSADTQGGHPRTYRTKYLTLTKLSGKAPRLPLISPSIQPSSSSFLTFLMMSPTRIVSSSSCTAS</sequence>
<evidence type="ECO:0000313" key="2">
    <source>
        <dbReference type="EMBL" id="KAG8535028.1"/>
    </source>
</evidence>
<evidence type="ECO:0000256" key="1">
    <source>
        <dbReference type="SAM" id="MobiDB-lite"/>
    </source>
</evidence>